<accession>A0A8H6CDI2</accession>
<feature type="region of interest" description="Disordered" evidence="1">
    <location>
        <begin position="267"/>
        <end position="322"/>
    </location>
</feature>
<proteinExistence type="predicted"/>
<organism evidence="3 4">
    <name type="scientific">Letharia lupina</name>
    <dbReference type="NCBI Taxonomy" id="560253"/>
    <lineage>
        <taxon>Eukaryota</taxon>
        <taxon>Fungi</taxon>
        <taxon>Dikarya</taxon>
        <taxon>Ascomycota</taxon>
        <taxon>Pezizomycotina</taxon>
        <taxon>Lecanoromycetes</taxon>
        <taxon>OSLEUM clade</taxon>
        <taxon>Lecanoromycetidae</taxon>
        <taxon>Lecanorales</taxon>
        <taxon>Lecanorineae</taxon>
        <taxon>Parmeliaceae</taxon>
        <taxon>Letharia</taxon>
    </lineage>
</organism>
<dbReference type="GeneID" id="59330647"/>
<dbReference type="RefSeq" id="XP_037150813.1">
    <property type="nucleotide sequence ID" value="XM_037293160.1"/>
</dbReference>
<keyword evidence="4" id="KW-1185">Reference proteome</keyword>
<name>A0A8H6CDI2_9LECA</name>
<feature type="compositionally biased region" description="Basic and acidic residues" evidence="1">
    <location>
        <begin position="267"/>
        <end position="280"/>
    </location>
</feature>
<sequence>MVQNKKTVQRGDQEGTSLVTPEAISLHVEDQAVKEKQSYAMLASIAYQRNLFPKSCFEMRSPSLIRTEARRSYKQAHARSNTTSSDNEMTLLATALAQRDQPLVVLAPGQTDGVDTLLAWLDEISKGLLERSLDGVQFSIYADKSRPSEILELYTFSFQYRDGKDGERRLMGLTAPGGGSGMITIRSVRSGMVNVIDQFKNYQQQLPALPSFMARTDAAQEPNHRPVLSQNMEYTRTVSRTLKPDLERRFTDQAAPPVGTWMEKRPRGIRQADEQGDSIRLEFSQGGTGDSDRSTRAIRQTISPGPPSKDSGESGKIHDTLRGDSLLPTQVMEARDSPTRLTWNWKLRAGKELEIRALWILYEKTPSSPAEFAQKLRFDGKTTQGLIKRLDEGGYLASGRTRLSPVTAPEQLMFRRQLYCDPLTSISGFYEPRANTVPANTETDDEDPRCKRIKTGRHEK</sequence>
<reference evidence="3 4" key="1">
    <citation type="journal article" date="2020" name="Genomics">
        <title>Complete, high-quality genomes from long-read metagenomic sequencing of two wolf lichen thalli reveals enigmatic genome architecture.</title>
        <authorList>
            <person name="McKenzie S.K."/>
            <person name="Walston R.F."/>
            <person name="Allen J.L."/>
        </authorList>
    </citation>
    <scope>NUCLEOTIDE SEQUENCE [LARGE SCALE GENOMIC DNA]</scope>
    <source>
        <strain evidence="3">WasteWater1</strain>
    </source>
</reference>
<evidence type="ECO:0000259" key="2">
    <source>
        <dbReference type="Pfam" id="PF02301"/>
    </source>
</evidence>
<protein>
    <recommendedName>
        <fullName evidence="2">HORMA domain-containing protein</fullName>
    </recommendedName>
</protein>
<dbReference type="Pfam" id="PF02301">
    <property type="entry name" value="HORMA"/>
    <property type="match status" value="1"/>
</dbReference>
<dbReference type="InterPro" id="IPR036570">
    <property type="entry name" value="HORMA_dom_sf"/>
</dbReference>
<feature type="compositionally biased region" description="Basic and acidic residues" evidence="1">
    <location>
        <begin position="310"/>
        <end position="322"/>
    </location>
</feature>
<evidence type="ECO:0000256" key="1">
    <source>
        <dbReference type="SAM" id="MobiDB-lite"/>
    </source>
</evidence>
<gene>
    <name evidence="3" type="ORF">HO133_002233</name>
</gene>
<feature type="compositionally biased region" description="Basic residues" evidence="1">
    <location>
        <begin position="451"/>
        <end position="460"/>
    </location>
</feature>
<comment type="caution">
    <text evidence="3">The sequence shown here is derived from an EMBL/GenBank/DDBJ whole genome shotgun (WGS) entry which is preliminary data.</text>
</comment>
<dbReference type="InterPro" id="IPR003511">
    <property type="entry name" value="HORMA_dom"/>
</dbReference>
<feature type="domain" description="HORMA" evidence="2">
    <location>
        <begin position="40"/>
        <end position="210"/>
    </location>
</feature>
<evidence type="ECO:0000313" key="4">
    <source>
        <dbReference type="Proteomes" id="UP000593566"/>
    </source>
</evidence>
<feature type="region of interest" description="Disordered" evidence="1">
    <location>
        <begin position="433"/>
        <end position="460"/>
    </location>
</feature>
<dbReference type="Proteomes" id="UP000593566">
    <property type="component" value="Unassembled WGS sequence"/>
</dbReference>
<dbReference type="AlphaFoldDB" id="A0A8H6CDI2"/>
<dbReference type="EMBL" id="JACCJB010000014">
    <property type="protein sequence ID" value="KAF6221378.1"/>
    <property type="molecule type" value="Genomic_DNA"/>
</dbReference>
<dbReference type="Gene3D" id="3.30.900.10">
    <property type="entry name" value="HORMA domain"/>
    <property type="match status" value="1"/>
</dbReference>
<evidence type="ECO:0000313" key="3">
    <source>
        <dbReference type="EMBL" id="KAF6221378.1"/>
    </source>
</evidence>